<sequence>MGKLAVEIDKKQAEKYRKQGLWGDATLLDYWLLSVRSYPDKAMVADDQGSSYTYRELDQASDRLAAYLKTECKLEEGDIVSVQLPNWTEFTLILIACLKAGVVVNPLLTGFRESELIHRLSKCSSKLIFVPGEFRNYDHVELAQKVAESVPSLKKIVIVDKHAPYGKEEGKWDHLSDILERDALPAAYCRGEADDVAIVLFTSGTESVGKGVMLTHNNLIANMKGYISMTDLHSFDSMIMPVPLSHATGLMYGVIVPFITGMTSVLLERYTVDRCLDMIQQEKCTVIEGPTVIAYDVMRRIEERPDVDISSLRFFYCGGAPIPRTLVEKALKKGIKVLGVYGSTESAPHCIVSPYFPTEKVLTTDGLPVPGTEIKVVDERGNQVGPWVEGEELSKGPGVFMGYIDEPEMTSAAIDEEGWYHSGDLCIMDDDGFIRITGRKKNIIIRGGENISSVEIEGILMLHENIIEAAVVSYPDDRMGEKACAYLVLKDKDKPMDLAQIQAHMEKNGTAKYKWPERLEFIDSLPRTETGKVQKFKLREDVRRKIKCEAKHMEVK</sequence>
<proteinExistence type="inferred from homology"/>
<dbReference type="Gene3D" id="3.40.50.12780">
    <property type="entry name" value="N-terminal domain of ligase-like"/>
    <property type="match status" value="1"/>
</dbReference>
<dbReference type="Gene3D" id="3.30.300.30">
    <property type="match status" value="1"/>
</dbReference>
<dbReference type="GeneID" id="93161533"/>
<evidence type="ECO:0000259" key="3">
    <source>
        <dbReference type="Pfam" id="PF00501"/>
    </source>
</evidence>
<dbReference type="GO" id="GO:0006631">
    <property type="term" value="P:fatty acid metabolic process"/>
    <property type="evidence" value="ECO:0007669"/>
    <property type="project" value="TreeGrafter"/>
</dbReference>
<dbReference type="Pfam" id="PF00501">
    <property type="entry name" value="AMP-binding"/>
    <property type="match status" value="1"/>
</dbReference>
<keyword evidence="2" id="KW-0436">Ligase</keyword>
<dbReference type="InterPro" id="IPR042099">
    <property type="entry name" value="ANL_N_sf"/>
</dbReference>
<feature type="domain" description="AMP-dependent synthetase/ligase" evidence="3">
    <location>
        <begin position="35"/>
        <end position="403"/>
    </location>
</feature>
<dbReference type="GO" id="GO:0031956">
    <property type="term" value="F:medium-chain fatty acid-CoA ligase activity"/>
    <property type="evidence" value="ECO:0007669"/>
    <property type="project" value="TreeGrafter"/>
</dbReference>
<dbReference type="PANTHER" id="PTHR43201:SF5">
    <property type="entry name" value="MEDIUM-CHAIN ACYL-COA LIGASE ACSF2, MITOCHONDRIAL"/>
    <property type="match status" value="1"/>
</dbReference>
<accession>A0A0J9BUG4</accession>
<dbReference type="InterPro" id="IPR025110">
    <property type="entry name" value="AMP-bd_C"/>
</dbReference>
<evidence type="ECO:0000313" key="5">
    <source>
        <dbReference type="EMBL" id="KMW16602.1"/>
    </source>
</evidence>
<name>A0A0J9BUG4_9FIRM</name>
<dbReference type="SUPFAM" id="SSF56801">
    <property type="entry name" value="Acetyl-CoA synthetase-like"/>
    <property type="match status" value="1"/>
</dbReference>
<protein>
    <recommendedName>
        <fullName evidence="7">Short-chain-fatty-acid-CoA ligase</fullName>
    </recommendedName>
</protein>
<dbReference type="PANTHER" id="PTHR43201">
    <property type="entry name" value="ACYL-COA SYNTHETASE"/>
    <property type="match status" value="1"/>
</dbReference>
<dbReference type="InterPro" id="IPR000873">
    <property type="entry name" value="AMP-dep_synth/lig_dom"/>
</dbReference>
<dbReference type="Pfam" id="PF13193">
    <property type="entry name" value="AMP-binding_C"/>
    <property type="match status" value="1"/>
</dbReference>
<dbReference type="PATRIC" id="fig|742734.4.peg.4395"/>
<dbReference type="FunFam" id="3.30.300.30:FF:000008">
    <property type="entry name" value="2,3-dihydroxybenzoate-AMP ligase"/>
    <property type="match status" value="1"/>
</dbReference>
<organism evidence="5 6">
    <name type="scientific">[Clostridium] citroniae WAL-19142</name>
    <dbReference type="NCBI Taxonomy" id="742734"/>
    <lineage>
        <taxon>Bacteria</taxon>
        <taxon>Bacillati</taxon>
        <taxon>Bacillota</taxon>
        <taxon>Clostridia</taxon>
        <taxon>Lachnospirales</taxon>
        <taxon>Lachnospiraceae</taxon>
        <taxon>Enterocloster</taxon>
    </lineage>
</organism>
<comment type="similarity">
    <text evidence="1">Belongs to the ATP-dependent AMP-binding enzyme family.</text>
</comment>
<evidence type="ECO:0000256" key="2">
    <source>
        <dbReference type="ARBA" id="ARBA00022598"/>
    </source>
</evidence>
<dbReference type="AlphaFoldDB" id="A0A0J9BUG4"/>
<reference evidence="5 6" key="1">
    <citation type="submission" date="2011-04" db="EMBL/GenBank/DDBJ databases">
        <title>The Genome Sequence of Clostridium citroniae WAL-19142.</title>
        <authorList>
            <consortium name="The Broad Institute Genome Sequencing Platform"/>
            <person name="Earl A."/>
            <person name="Ward D."/>
            <person name="Feldgarden M."/>
            <person name="Gevers D."/>
            <person name="Warren Y.A."/>
            <person name="Tyrrell K.L."/>
            <person name="Citron D.M."/>
            <person name="Goldstein E.J."/>
            <person name="Daigneault M."/>
            <person name="Allen-Vercoe E."/>
            <person name="Young S.K."/>
            <person name="Zeng Q."/>
            <person name="Gargeya S."/>
            <person name="Fitzgerald M."/>
            <person name="Haas B."/>
            <person name="Abouelleil A."/>
            <person name="Alvarado L."/>
            <person name="Arachchi H.M."/>
            <person name="Berlin A."/>
            <person name="Brown A."/>
            <person name="Chapman S.B."/>
            <person name="Chen Z."/>
            <person name="Dunbar C."/>
            <person name="Freedman E."/>
            <person name="Gearin G."/>
            <person name="Gellesch M."/>
            <person name="Goldberg J."/>
            <person name="Griggs A."/>
            <person name="Gujja S."/>
            <person name="Heilman E.R."/>
            <person name="Heiman D."/>
            <person name="Howarth C."/>
            <person name="Larson L."/>
            <person name="Lui A."/>
            <person name="MacDonald P.J."/>
            <person name="Mehta T."/>
            <person name="Montmayeur A."/>
            <person name="Murphy C."/>
            <person name="Neiman D."/>
            <person name="Pearson M."/>
            <person name="Priest M."/>
            <person name="Roberts A."/>
            <person name="Saif S."/>
            <person name="Shea T."/>
            <person name="Shenoy N."/>
            <person name="Sisk P."/>
            <person name="Stolte C."/>
            <person name="Sykes S."/>
            <person name="White J."/>
            <person name="Yandava C."/>
            <person name="Wortman J."/>
            <person name="Nusbaum C."/>
            <person name="Birren B."/>
        </authorList>
    </citation>
    <scope>NUCLEOTIDE SEQUENCE [LARGE SCALE GENOMIC DNA]</scope>
    <source>
        <strain evidence="5 6">WAL-19142</strain>
    </source>
</reference>
<dbReference type="Proteomes" id="UP000037392">
    <property type="component" value="Unassembled WGS sequence"/>
</dbReference>
<evidence type="ECO:0000256" key="1">
    <source>
        <dbReference type="ARBA" id="ARBA00006432"/>
    </source>
</evidence>
<evidence type="ECO:0000259" key="4">
    <source>
        <dbReference type="Pfam" id="PF13193"/>
    </source>
</evidence>
<feature type="domain" description="AMP-binding enzyme C-terminal" evidence="4">
    <location>
        <begin position="455"/>
        <end position="532"/>
    </location>
</feature>
<gene>
    <name evidence="5" type="ORF">HMPREF9470_04102</name>
</gene>
<dbReference type="EMBL" id="ADLK01000029">
    <property type="protein sequence ID" value="KMW16602.1"/>
    <property type="molecule type" value="Genomic_DNA"/>
</dbReference>
<dbReference type="InterPro" id="IPR045851">
    <property type="entry name" value="AMP-bd_C_sf"/>
</dbReference>
<comment type="caution">
    <text evidence="5">The sequence shown here is derived from an EMBL/GenBank/DDBJ whole genome shotgun (WGS) entry which is preliminary data.</text>
</comment>
<dbReference type="RefSeq" id="WP_007863658.1">
    <property type="nucleotide sequence ID" value="NZ_KQ235881.1"/>
</dbReference>
<dbReference type="OrthoDB" id="9803968at2"/>
<evidence type="ECO:0008006" key="7">
    <source>
        <dbReference type="Google" id="ProtNLM"/>
    </source>
</evidence>
<evidence type="ECO:0000313" key="6">
    <source>
        <dbReference type="Proteomes" id="UP000037392"/>
    </source>
</evidence>